<dbReference type="RefSeq" id="WP_145893047.1">
    <property type="nucleotide sequence ID" value="NZ_VOBQ01000008.1"/>
</dbReference>
<dbReference type="EMBL" id="VOBQ01000008">
    <property type="protein sequence ID" value="TWO71436.1"/>
    <property type="molecule type" value="Genomic_DNA"/>
</dbReference>
<dbReference type="AlphaFoldDB" id="A0A562ZSU5"/>
<keyword evidence="5" id="KW-0472">Membrane</keyword>
<protein>
    <submittedName>
        <fullName evidence="7">TrbI/VirB10 family protein</fullName>
    </submittedName>
</protein>
<gene>
    <name evidence="7" type="ORF">FN976_10995</name>
</gene>
<evidence type="ECO:0000313" key="8">
    <source>
        <dbReference type="Proteomes" id="UP000318199"/>
    </source>
</evidence>
<comment type="similarity">
    <text evidence="2">Belongs to the TrbI/VirB10 family.</text>
</comment>
<keyword evidence="3" id="KW-0812">Transmembrane</keyword>
<evidence type="ECO:0000256" key="4">
    <source>
        <dbReference type="ARBA" id="ARBA00022989"/>
    </source>
</evidence>
<comment type="caution">
    <text evidence="7">The sequence shown here is derived from an EMBL/GenBank/DDBJ whole genome shotgun (WGS) entry which is preliminary data.</text>
</comment>
<name>A0A562ZSU5_9BURK</name>
<keyword evidence="8" id="KW-1185">Reference proteome</keyword>
<accession>A0A562ZSU5</accession>
<organism evidence="7 8">
    <name type="scientific">Caenimonas sedimenti</name>
    <dbReference type="NCBI Taxonomy" id="2596921"/>
    <lineage>
        <taxon>Bacteria</taxon>
        <taxon>Pseudomonadati</taxon>
        <taxon>Pseudomonadota</taxon>
        <taxon>Betaproteobacteria</taxon>
        <taxon>Burkholderiales</taxon>
        <taxon>Comamonadaceae</taxon>
        <taxon>Caenimonas</taxon>
    </lineage>
</organism>
<dbReference type="Pfam" id="PF03743">
    <property type="entry name" value="TrbI"/>
    <property type="match status" value="1"/>
</dbReference>
<evidence type="ECO:0000256" key="5">
    <source>
        <dbReference type="ARBA" id="ARBA00023136"/>
    </source>
</evidence>
<dbReference type="InterPro" id="IPR005498">
    <property type="entry name" value="T4SS_VirB10/TraB/TrbI"/>
</dbReference>
<evidence type="ECO:0000256" key="1">
    <source>
        <dbReference type="ARBA" id="ARBA00004167"/>
    </source>
</evidence>
<evidence type="ECO:0000256" key="2">
    <source>
        <dbReference type="ARBA" id="ARBA00010265"/>
    </source>
</evidence>
<sequence>MAISDKPIVEPDAPKPGIPLRRSTLIALGLGALVVALLGSLALSPSQAPPQPGTPGKGQSDVRQVGTAQALKDEEAQAARTAARAASAPAAPASAGQLPPIPQGVRRDDNTAALYDKRLRGAAATTRAVPTVGERDVEMEATARMAKAVVQDFDDAKSPEAGRDAVPALRTVAARAGEGAGGSEPPSASVNPQVEAIRKQIMQQVGAAAPKAEGAWIKEYEQDTSAARRKVIRGSHGPQGLVLRQGKMIPAVLGREINSDLPGRVTAHVASNVYDTDGRLLIPMGSALIGRYDSGVKVGQSRLLFAFERLILPNGYSFDLPAAGGTDLAGTSGMTGDVNNHFLKMFGTSFLIAILADHTKQPQGVVQIGATGPATAAGQVLNDVSKSILERNRVIPPTITIQQGTRINVEVVADMVFPESYRVN</sequence>
<reference evidence="7 8" key="1">
    <citation type="submission" date="2019-07" db="EMBL/GenBank/DDBJ databases">
        <title>Caenimonas sedimenti sp. nov., isolated from activated sludge.</title>
        <authorList>
            <person name="Xu J."/>
        </authorList>
    </citation>
    <scope>NUCLEOTIDE SEQUENCE [LARGE SCALE GENOMIC DNA]</scope>
    <source>
        <strain evidence="7 8">HX-9-20</strain>
    </source>
</reference>
<dbReference type="InterPro" id="IPR042217">
    <property type="entry name" value="T4SS_VirB10/TrbI"/>
</dbReference>
<dbReference type="OrthoDB" id="9766860at2"/>
<evidence type="ECO:0000256" key="6">
    <source>
        <dbReference type="SAM" id="MobiDB-lite"/>
    </source>
</evidence>
<dbReference type="GO" id="GO:0016020">
    <property type="term" value="C:membrane"/>
    <property type="evidence" value="ECO:0007669"/>
    <property type="project" value="UniProtKB-SubCell"/>
</dbReference>
<comment type="subcellular location">
    <subcellularLocation>
        <location evidence="1">Membrane</location>
        <topology evidence="1">Single-pass membrane protein</topology>
    </subcellularLocation>
</comment>
<feature type="compositionally biased region" description="Low complexity" evidence="6">
    <location>
        <begin position="78"/>
        <end position="95"/>
    </location>
</feature>
<dbReference type="Proteomes" id="UP000318199">
    <property type="component" value="Unassembled WGS sequence"/>
</dbReference>
<evidence type="ECO:0000313" key="7">
    <source>
        <dbReference type="EMBL" id="TWO71436.1"/>
    </source>
</evidence>
<keyword evidence="4" id="KW-1133">Transmembrane helix</keyword>
<feature type="region of interest" description="Disordered" evidence="6">
    <location>
        <begin position="45"/>
        <end position="107"/>
    </location>
</feature>
<dbReference type="CDD" id="cd16429">
    <property type="entry name" value="VirB10"/>
    <property type="match status" value="1"/>
</dbReference>
<dbReference type="Gene3D" id="2.40.128.260">
    <property type="entry name" value="Type IV secretion system, VirB10/TraB/TrbI"/>
    <property type="match status" value="1"/>
</dbReference>
<proteinExistence type="inferred from homology"/>
<evidence type="ECO:0000256" key="3">
    <source>
        <dbReference type="ARBA" id="ARBA00022692"/>
    </source>
</evidence>